<dbReference type="InterPro" id="IPR036890">
    <property type="entry name" value="HATPase_C_sf"/>
</dbReference>
<dbReference type="PROSITE" id="PS50885">
    <property type="entry name" value="HAMP"/>
    <property type="match status" value="1"/>
</dbReference>
<feature type="domain" description="Histidine kinase" evidence="13">
    <location>
        <begin position="151"/>
        <end position="364"/>
    </location>
</feature>
<dbReference type="InterPro" id="IPR005467">
    <property type="entry name" value="His_kinase_dom"/>
</dbReference>
<evidence type="ECO:0000256" key="2">
    <source>
        <dbReference type="ARBA" id="ARBA00004236"/>
    </source>
</evidence>
<evidence type="ECO:0000256" key="12">
    <source>
        <dbReference type="SAM" id="Phobius"/>
    </source>
</evidence>
<organism evidence="15 16">
    <name type="scientific">Saccharothrix yanglingensis</name>
    <dbReference type="NCBI Taxonomy" id="659496"/>
    <lineage>
        <taxon>Bacteria</taxon>
        <taxon>Bacillati</taxon>
        <taxon>Actinomycetota</taxon>
        <taxon>Actinomycetes</taxon>
        <taxon>Pseudonocardiales</taxon>
        <taxon>Pseudonocardiaceae</taxon>
        <taxon>Saccharothrix</taxon>
    </lineage>
</organism>
<dbReference type="CDD" id="cd06225">
    <property type="entry name" value="HAMP"/>
    <property type="match status" value="1"/>
</dbReference>
<dbReference type="PANTHER" id="PTHR45436:SF5">
    <property type="entry name" value="SENSOR HISTIDINE KINASE TRCS"/>
    <property type="match status" value="1"/>
</dbReference>
<keyword evidence="4" id="KW-0597">Phosphoprotein</keyword>
<evidence type="ECO:0000256" key="6">
    <source>
        <dbReference type="ARBA" id="ARBA00022692"/>
    </source>
</evidence>
<evidence type="ECO:0000259" key="14">
    <source>
        <dbReference type="PROSITE" id="PS50885"/>
    </source>
</evidence>
<keyword evidence="7 15" id="KW-0418">Kinase</keyword>
<protein>
    <recommendedName>
        <fullName evidence="3">histidine kinase</fullName>
        <ecNumber evidence="3">2.7.13.3</ecNumber>
    </recommendedName>
</protein>
<keyword evidence="6 12" id="KW-0812">Transmembrane</keyword>
<keyword evidence="16" id="KW-1185">Reference proteome</keyword>
<dbReference type="InterPro" id="IPR004358">
    <property type="entry name" value="Sig_transdc_His_kin-like_C"/>
</dbReference>
<dbReference type="SMART" id="SM00304">
    <property type="entry name" value="HAMP"/>
    <property type="match status" value="1"/>
</dbReference>
<name>A0ABU0X3S7_9PSEU</name>
<dbReference type="SUPFAM" id="SSF158472">
    <property type="entry name" value="HAMP domain-like"/>
    <property type="match status" value="1"/>
</dbReference>
<dbReference type="Pfam" id="PF00672">
    <property type="entry name" value="HAMP"/>
    <property type="match status" value="1"/>
</dbReference>
<keyword evidence="8 12" id="KW-1133">Transmembrane helix</keyword>
<dbReference type="InterPro" id="IPR003660">
    <property type="entry name" value="HAMP_dom"/>
</dbReference>
<dbReference type="Gene3D" id="1.10.287.130">
    <property type="match status" value="1"/>
</dbReference>
<proteinExistence type="predicted"/>
<evidence type="ECO:0000256" key="5">
    <source>
        <dbReference type="ARBA" id="ARBA00022679"/>
    </source>
</evidence>
<dbReference type="SUPFAM" id="SSF47384">
    <property type="entry name" value="Homodimeric domain of signal transducing histidine kinase"/>
    <property type="match status" value="1"/>
</dbReference>
<dbReference type="SMART" id="SM00387">
    <property type="entry name" value="HATPase_c"/>
    <property type="match status" value="1"/>
</dbReference>
<comment type="catalytic activity">
    <reaction evidence="1">
        <text>ATP + protein L-histidine = ADP + protein N-phospho-L-histidine.</text>
        <dbReference type="EC" id="2.7.13.3"/>
    </reaction>
</comment>
<reference evidence="15 16" key="1">
    <citation type="submission" date="2017-06" db="EMBL/GenBank/DDBJ databases">
        <title>Cultured bacterium strain Saccharothrix yanglingensis Hhs.015.</title>
        <authorList>
            <person name="Xia Y."/>
        </authorList>
    </citation>
    <scope>NUCLEOTIDE SEQUENCE [LARGE SCALE GENOMIC DNA]</scope>
    <source>
        <strain evidence="15 16">Hhs.015</strain>
    </source>
</reference>
<evidence type="ECO:0000259" key="13">
    <source>
        <dbReference type="PROSITE" id="PS50109"/>
    </source>
</evidence>
<evidence type="ECO:0000256" key="10">
    <source>
        <dbReference type="ARBA" id="ARBA00023136"/>
    </source>
</evidence>
<evidence type="ECO:0000256" key="4">
    <source>
        <dbReference type="ARBA" id="ARBA00022553"/>
    </source>
</evidence>
<dbReference type="InterPro" id="IPR050428">
    <property type="entry name" value="TCS_sensor_his_kinase"/>
</dbReference>
<comment type="subcellular location">
    <subcellularLocation>
        <location evidence="2">Cell membrane</location>
    </subcellularLocation>
</comment>
<feature type="region of interest" description="Disordered" evidence="11">
    <location>
        <begin position="385"/>
        <end position="413"/>
    </location>
</feature>
<comment type="caution">
    <text evidence="15">The sequence shown here is derived from an EMBL/GenBank/DDBJ whole genome shotgun (WGS) entry which is preliminary data.</text>
</comment>
<evidence type="ECO:0000313" key="15">
    <source>
        <dbReference type="EMBL" id="MDQ2586786.1"/>
    </source>
</evidence>
<evidence type="ECO:0000256" key="7">
    <source>
        <dbReference type="ARBA" id="ARBA00022777"/>
    </source>
</evidence>
<dbReference type="SMART" id="SM00388">
    <property type="entry name" value="HisKA"/>
    <property type="match status" value="1"/>
</dbReference>
<dbReference type="RefSeq" id="WP_306748101.1">
    <property type="nucleotide sequence ID" value="NZ_NSDM01000010.1"/>
</dbReference>
<dbReference type="SUPFAM" id="SSF55874">
    <property type="entry name" value="ATPase domain of HSP90 chaperone/DNA topoisomerase II/histidine kinase"/>
    <property type="match status" value="1"/>
</dbReference>
<evidence type="ECO:0000256" key="8">
    <source>
        <dbReference type="ARBA" id="ARBA00022989"/>
    </source>
</evidence>
<dbReference type="GO" id="GO:0016301">
    <property type="term" value="F:kinase activity"/>
    <property type="evidence" value="ECO:0007669"/>
    <property type="project" value="UniProtKB-KW"/>
</dbReference>
<dbReference type="Gene3D" id="6.10.340.10">
    <property type="match status" value="1"/>
</dbReference>
<evidence type="ECO:0000256" key="3">
    <source>
        <dbReference type="ARBA" id="ARBA00012438"/>
    </source>
</evidence>
<dbReference type="EMBL" id="NSDM01000010">
    <property type="protein sequence ID" value="MDQ2586786.1"/>
    <property type="molecule type" value="Genomic_DNA"/>
</dbReference>
<sequence>MGRRPGPSVRLKLTLSYAGFLMLAGALLLAAVWLFLLRGGPGSSFVPTFDDLRLLLTPGNFGPRIFGPAATAVLAFLLVFGLVGGWLLAGHMLAPLTRIADAARKAGNGSLSHRVRLPGRGDEFRELADAFDTMLARLEAHVGEQRRFAANASHELRTPLAISQALLDVARDDPEGDRPELVERLRAVNARAIDLTEALLLLSRSDRGSFTREPVDLSLAAEEAAEALLPLAERRGVVLDVTGGPAPTVGSGALLLRMVANLVQNAVVHNLPAGGTATVHTESRHDASVLRVESTGPPLPPELVPTLTEPFQRGAERARADGHVGAGLGLAIVRSIVRAHDGTLDLAPRPGGGLLVTVRLPGARRAGRDGGPAAGWAEQVAVDGRAGAPTSWAAAQDASRRSAPSDGEPGSAA</sequence>
<dbReference type="PANTHER" id="PTHR45436">
    <property type="entry name" value="SENSOR HISTIDINE KINASE YKOH"/>
    <property type="match status" value="1"/>
</dbReference>
<accession>A0ABU0X3S7</accession>
<evidence type="ECO:0000256" key="9">
    <source>
        <dbReference type="ARBA" id="ARBA00023012"/>
    </source>
</evidence>
<dbReference type="Gene3D" id="3.30.565.10">
    <property type="entry name" value="Histidine kinase-like ATPase, C-terminal domain"/>
    <property type="match status" value="1"/>
</dbReference>
<keyword evidence="5" id="KW-0808">Transferase</keyword>
<keyword evidence="9" id="KW-0902">Two-component regulatory system</keyword>
<dbReference type="EC" id="2.7.13.3" evidence="3"/>
<dbReference type="Pfam" id="PF02518">
    <property type="entry name" value="HATPase_c"/>
    <property type="match status" value="1"/>
</dbReference>
<dbReference type="InterPro" id="IPR003661">
    <property type="entry name" value="HisK_dim/P_dom"/>
</dbReference>
<evidence type="ECO:0000256" key="1">
    <source>
        <dbReference type="ARBA" id="ARBA00000085"/>
    </source>
</evidence>
<feature type="domain" description="HAMP" evidence="14">
    <location>
        <begin position="90"/>
        <end position="143"/>
    </location>
</feature>
<dbReference type="Proteomes" id="UP001225605">
    <property type="component" value="Unassembled WGS sequence"/>
</dbReference>
<feature type="transmembrane region" description="Helical" evidence="12">
    <location>
        <begin position="65"/>
        <end position="89"/>
    </location>
</feature>
<dbReference type="InterPro" id="IPR003594">
    <property type="entry name" value="HATPase_dom"/>
</dbReference>
<dbReference type="PRINTS" id="PR00344">
    <property type="entry name" value="BCTRLSENSOR"/>
</dbReference>
<dbReference type="Pfam" id="PF00512">
    <property type="entry name" value="HisKA"/>
    <property type="match status" value="1"/>
</dbReference>
<evidence type="ECO:0000256" key="11">
    <source>
        <dbReference type="SAM" id="MobiDB-lite"/>
    </source>
</evidence>
<keyword evidence="10 12" id="KW-0472">Membrane</keyword>
<dbReference type="InterPro" id="IPR036097">
    <property type="entry name" value="HisK_dim/P_sf"/>
</dbReference>
<dbReference type="PROSITE" id="PS50109">
    <property type="entry name" value="HIS_KIN"/>
    <property type="match status" value="1"/>
</dbReference>
<feature type="transmembrane region" description="Helical" evidence="12">
    <location>
        <begin position="12"/>
        <end position="36"/>
    </location>
</feature>
<gene>
    <name evidence="15" type="ORF">CKY47_22890</name>
</gene>
<dbReference type="CDD" id="cd00082">
    <property type="entry name" value="HisKA"/>
    <property type="match status" value="1"/>
</dbReference>
<evidence type="ECO:0000313" key="16">
    <source>
        <dbReference type="Proteomes" id="UP001225605"/>
    </source>
</evidence>